<feature type="domain" description="Pyridoxamine 5'-phosphate oxidase N-terminal" evidence="1">
    <location>
        <begin position="173"/>
        <end position="257"/>
    </location>
</feature>
<reference evidence="2" key="1">
    <citation type="submission" date="2022-11" db="EMBL/GenBank/DDBJ databases">
        <authorList>
            <person name="Somphong A."/>
            <person name="Phongsopitanun W."/>
        </authorList>
    </citation>
    <scope>NUCLEOTIDE SEQUENCE</scope>
    <source>
        <strain evidence="2">Pm04-4</strain>
    </source>
</reference>
<dbReference type="PANTHER" id="PTHR42815">
    <property type="entry name" value="FAD-BINDING, PUTATIVE (AFU_ORTHOLOGUE AFUA_6G07600)-RELATED"/>
    <property type="match status" value="1"/>
</dbReference>
<dbReference type="Proteomes" id="UP001151002">
    <property type="component" value="Unassembled WGS sequence"/>
</dbReference>
<dbReference type="SUPFAM" id="SSF50475">
    <property type="entry name" value="FMN-binding split barrel"/>
    <property type="match status" value="1"/>
</dbReference>
<organism evidence="2 3">
    <name type="scientific">Paractinoplanes pyxinae</name>
    <dbReference type="NCBI Taxonomy" id="2997416"/>
    <lineage>
        <taxon>Bacteria</taxon>
        <taxon>Bacillati</taxon>
        <taxon>Actinomycetota</taxon>
        <taxon>Actinomycetes</taxon>
        <taxon>Micromonosporales</taxon>
        <taxon>Micromonosporaceae</taxon>
        <taxon>Paractinoplanes</taxon>
    </lineage>
</organism>
<dbReference type="Pfam" id="PF01243">
    <property type="entry name" value="PNPOx_N"/>
    <property type="match status" value="1"/>
</dbReference>
<proteinExistence type="predicted"/>
<evidence type="ECO:0000313" key="2">
    <source>
        <dbReference type="EMBL" id="MCY1138049.1"/>
    </source>
</evidence>
<comment type="caution">
    <text evidence="2">The sequence shown here is derived from an EMBL/GenBank/DDBJ whole genome shotgun (WGS) entry which is preliminary data.</text>
</comment>
<sequence>MSVYHRGELTAQKRAGLLDEAAHVSALISRRMPRGAVMFLAEQPMLVLGAADGAGAMWVTMLTGDPGFIRVTGPSTISVAAVPTAGDPLRPVLDGPARVGLIAIEPGTRRRVRMNGTARPSADGLRIDLDQIYGNCPKYIQKRVPVAVAASPSPPRHGSELSAEEMGFASVTDTFFIATADPDGNADASHRGGNPGFLRVLSPTRLRWPDYVGNSMFNTFGNLELNPRAGLLLPDWWTGTMLHLTGTAVVDWDTDAELEAPGAQRLVDFTVERVVRIDNASPLRWTEPEFSRFNPPVPTAGSGGGG</sequence>
<protein>
    <submittedName>
        <fullName evidence="2">Pyridoxamine 5'-phosphate oxidase family protein</fullName>
    </submittedName>
</protein>
<dbReference type="RefSeq" id="WP_267562022.1">
    <property type="nucleotide sequence ID" value="NZ_JAPNTZ010000003.1"/>
</dbReference>
<dbReference type="EMBL" id="JAPNTZ010000003">
    <property type="protein sequence ID" value="MCY1138049.1"/>
    <property type="molecule type" value="Genomic_DNA"/>
</dbReference>
<keyword evidence="3" id="KW-1185">Reference proteome</keyword>
<dbReference type="PANTHER" id="PTHR42815:SF2">
    <property type="entry name" value="FAD-BINDING, PUTATIVE (AFU_ORTHOLOGUE AFUA_6G07600)-RELATED"/>
    <property type="match status" value="1"/>
</dbReference>
<accession>A0ABT4AUW6</accession>
<dbReference type="InterPro" id="IPR012349">
    <property type="entry name" value="Split_barrel_FMN-bd"/>
</dbReference>
<dbReference type="InterPro" id="IPR011576">
    <property type="entry name" value="Pyridox_Oxase_N"/>
</dbReference>
<evidence type="ECO:0000259" key="1">
    <source>
        <dbReference type="Pfam" id="PF01243"/>
    </source>
</evidence>
<gene>
    <name evidence="2" type="ORF">OWR29_08575</name>
</gene>
<name>A0ABT4AUW6_9ACTN</name>
<dbReference type="Gene3D" id="2.30.110.10">
    <property type="entry name" value="Electron Transport, Fmn-binding Protein, Chain A"/>
    <property type="match status" value="1"/>
</dbReference>
<evidence type="ECO:0000313" key="3">
    <source>
        <dbReference type="Proteomes" id="UP001151002"/>
    </source>
</evidence>